<dbReference type="RefSeq" id="XP_044653580.1">
    <property type="nucleotide sequence ID" value="XM_044797645.1"/>
</dbReference>
<proteinExistence type="predicted"/>
<evidence type="ECO:0000256" key="4">
    <source>
        <dbReference type="ARBA" id="ARBA00023136"/>
    </source>
</evidence>
<dbReference type="SUPFAM" id="SSF144083">
    <property type="entry name" value="Magnesium transport protein CorA, transmembrane region"/>
    <property type="match status" value="1"/>
</dbReference>
<protein>
    <submittedName>
        <fullName evidence="6">Uncharacterized protein</fullName>
    </submittedName>
</protein>
<comment type="caution">
    <text evidence="6">The sequence shown here is derived from an EMBL/GenBank/DDBJ whole genome shotgun (WGS) entry which is preliminary data.</text>
</comment>
<dbReference type="Proteomes" id="UP000825890">
    <property type="component" value="Unassembled WGS sequence"/>
</dbReference>
<organism evidence="6 7">
    <name type="scientific">Cercospora kikuchii</name>
    <dbReference type="NCBI Taxonomy" id="84275"/>
    <lineage>
        <taxon>Eukaryota</taxon>
        <taxon>Fungi</taxon>
        <taxon>Dikarya</taxon>
        <taxon>Ascomycota</taxon>
        <taxon>Pezizomycotina</taxon>
        <taxon>Dothideomycetes</taxon>
        <taxon>Dothideomycetidae</taxon>
        <taxon>Mycosphaerellales</taxon>
        <taxon>Mycosphaerellaceae</taxon>
        <taxon>Cercospora</taxon>
    </lineage>
</organism>
<sequence length="601" mass="68866">MSATTDKGEEHEATSAKLLEWQRMPTVFLQRLITGSHPNVGRYESTVIRSAENLDTLRGILDRRITDQRAYRDALKRHCLTYGTEWYNNFVPPDSENEKYEQWLDHGDLELPVPSSRRKIATWTLLQPQESDFTSKLDSTFSRIYAIESVDTSNCGALIATDISLQVICELGTHLGIDCSFFAEHLCSPYSWSTSPRPKASLKAPIFEDEKWFQIDSVLFEPRDYRRCIALEPQFAPWGATPDPTKGIRISCLRVNEAFFLVMLRNATHAEPREPPEEALVLPMQGSCRKVFDVLYYFFLDEWNARRLSLLMIHGDSPRQCSQLLTWQLMVSHYHRILSSTLGRVENLIEDVDTDAALGLTKAYRGSVARLRRNLLKSWVALDHRSIQSVYDVVTNQTDPNNAKPGANDSTFRSERQLASLSFNDEYEWLEKQMIHLMSSLNQNLQLIIASISLKQSRTALEDSRTSRRNGERATLLTLLAAVYLPLTLATGVFGMNIREISGDATGPSWRAVSAMAGTLLGISVIFIIIFWLYPRRKHCNDPEDRAEAQWEREVEAPIIFSDPFELHTFGTQAEVKQKRRRWQIPKLKQFKVKSKKNKRS</sequence>
<evidence type="ECO:0000256" key="1">
    <source>
        <dbReference type="ARBA" id="ARBA00004141"/>
    </source>
</evidence>
<dbReference type="EMBL" id="BOLY01000002">
    <property type="protein sequence ID" value="GIZ39093.1"/>
    <property type="molecule type" value="Genomic_DNA"/>
</dbReference>
<keyword evidence="2 5" id="KW-0812">Transmembrane</keyword>
<name>A0A9P3F9P1_9PEZI</name>
<keyword evidence="4 5" id="KW-0472">Membrane</keyword>
<dbReference type="Pfam" id="PF01544">
    <property type="entry name" value="CorA"/>
    <property type="match status" value="1"/>
</dbReference>
<keyword evidence="7" id="KW-1185">Reference proteome</keyword>
<dbReference type="InterPro" id="IPR045863">
    <property type="entry name" value="CorA_TM1_TM2"/>
</dbReference>
<dbReference type="Gene3D" id="1.20.58.340">
    <property type="entry name" value="Magnesium transport protein CorA, transmembrane region"/>
    <property type="match status" value="1"/>
</dbReference>
<dbReference type="AlphaFoldDB" id="A0A9P3F9P1"/>
<keyword evidence="3 5" id="KW-1133">Transmembrane helix</keyword>
<evidence type="ECO:0000256" key="2">
    <source>
        <dbReference type="ARBA" id="ARBA00022692"/>
    </source>
</evidence>
<feature type="transmembrane region" description="Helical" evidence="5">
    <location>
        <begin position="510"/>
        <end position="534"/>
    </location>
</feature>
<reference evidence="6 7" key="1">
    <citation type="submission" date="2021-01" db="EMBL/GenBank/DDBJ databases">
        <title>Cercospora kikuchii MAFF 305040 whole genome shotgun sequence.</title>
        <authorList>
            <person name="Kashiwa T."/>
            <person name="Suzuki T."/>
        </authorList>
    </citation>
    <scope>NUCLEOTIDE SEQUENCE [LARGE SCALE GENOMIC DNA]</scope>
    <source>
        <strain evidence="6 7">MAFF 305040</strain>
    </source>
</reference>
<evidence type="ECO:0000256" key="5">
    <source>
        <dbReference type="SAM" id="Phobius"/>
    </source>
</evidence>
<dbReference type="GeneID" id="68288059"/>
<feature type="transmembrane region" description="Helical" evidence="5">
    <location>
        <begin position="474"/>
        <end position="498"/>
    </location>
</feature>
<dbReference type="GO" id="GO:0016020">
    <property type="term" value="C:membrane"/>
    <property type="evidence" value="ECO:0007669"/>
    <property type="project" value="UniProtKB-SubCell"/>
</dbReference>
<dbReference type="OrthoDB" id="3231000at2759"/>
<accession>A0A9P3F9P1</accession>
<evidence type="ECO:0000313" key="7">
    <source>
        <dbReference type="Proteomes" id="UP000825890"/>
    </source>
</evidence>
<evidence type="ECO:0000256" key="3">
    <source>
        <dbReference type="ARBA" id="ARBA00022989"/>
    </source>
</evidence>
<comment type="subcellular location">
    <subcellularLocation>
        <location evidence="1">Membrane</location>
        <topology evidence="1">Multi-pass membrane protein</topology>
    </subcellularLocation>
</comment>
<dbReference type="InterPro" id="IPR002523">
    <property type="entry name" value="MgTranspt_CorA/ZnTranspt_ZntB"/>
</dbReference>
<evidence type="ECO:0000313" key="6">
    <source>
        <dbReference type="EMBL" id="GIZ39093.1"/>
    </source>
</evidence>
<gene>
    <name evidence="6" type="ORF">CKM354_000248400</name>
</gene>
<dbReference type="GO" id="GO:0046873">
    <property type="term" value="F:metal ion transmembrane transporter activity"/>
    <property type="evidence" value="ECO:0007669"/>
    <property type="project" value="InterPro"/>
</dbReference>